<dbReference type="SUPFAM" id="SSF51197">
    <property type="entry name" value="Clavaminate synthase-like"/>
    <property type="match status" value="1"/>
</dbReference>
<reference evidence="2" key="1">
    <citation type="journal article" date="2020" name="J. Eukaryot. Microbiol.">
        <title>De novo Sequencing, Assembly and Annotation of the Transcriptome for the Free-Living Testate Amoeba Arcella intermedia.</title>
        <authorList>
            <person name="Ribeiro G.M."/>
            <person name="Porfirio-Sousa A.L."/>
            <person name="Maurer-Alcala X.X."/>
            <person name="Katz L.A."/>
            <person name="Lahr D.J.G."/>
        </authorList>
    </citation>
    <scope>NUCLEOTIDE SEQUENCE</scope>
</reference>
<dbReference type="EMBL" id="GIBP01004335">
    <property type="protein sequence ID" value="NDV33304.1"/>
    <property type="molecule type" value="Transcribed_RNA"/>
</dbReference>
<dbReference type="PROSITE" id="PS51184">
    <property type="entry name" value="JMJC"/>
    <property type="match status" value="1"/>
</dbReference>
<dbReference type="AlphaFoldDB" id="A0A6B2L8J2"/>
<organism evidence="2">
    <name type="scientific">Arcella intermedia</name>
    <dbReference type="NCBI Taxonomy" id="1963864"/>
    <lineage>
        <taxon>Eukaryota</taxon>
        <taxon>Amoebozoa</taxon>
        <taxon>Tubulinea</taxon>
        <taxon>Elardia</taxon>
        <taxon>Arcellinida</taxon>
        <taxon>Sphaerothecina</taxon>
        <taxon>Arcellidae</taxon>
        <taxon>Arcella</taxon>
    </lineage>
</organism>
<proteinExistence type="predicted"/>
<name>A0A6B2L8J2_9EUKA</name>
<dbReference type="PANTHER" id="PTHR12461:SF105">
    <property type="entry name" value="HYPOXIA-INDUCIBLE FACTOR 1-ALPHA INHIBITOR"/>
    <property type="match status" value="1"/>
</dbReference>
<dbReference type="Pfam" id="PF13621">
    <property type="entry name" value="Cupin_8"/>
    <property type="match status" value="1"/>
</dbReference>
<evidence type="ECO:0000259" key="1">
    <source>
        <dbReference type="PROSITE" id="PS51184"/>
    </source>
</evidence>
<dbReference type="InterPro" id="IPR041667">
    <property type="entry name" value="Cupin_8"/>
</dbReference>
<protein>
    <recommendedName>
        <fullName evidence="1">JmjC domain-containing protein</fullName>
    </recommendedName>
</protein>
<sequence length="347" mass="39314">MEEPISSKNVVPIPRIKRKATPLDYDYLNASGVPAIFENQITDWECMHKWTFEWLKAQYGDKPGGLCTGIPLDLAVPYELDGPAHLLRGIPFSTVIDTVADPAPPCVSYYSAAHLRRLLPDLEADLHLEQLLPEVYNTPQDSHINLWIGTKGTRSGYHYDLAKNIFLQVRGRKRVFLVAPRDSPAMRPIPDSFSKSRVDPLQSGLSPEYHEKATVYEGVVGPGEVLVIPPLWWHYLIGLDASISVNIWYDLRLHLAGMEEQRFTWWQRACFWGSSAWGFVRAFLGFPREARLFSAPPGGAEAGMRARKALWERKWALLLSLLSVAFLLKYPHTLHSLSSHLSSLIRF</sequence>
<dbReference type="SMART" id="SM00558">
    <property type="entry name" value="JmjC"/>
    <property type="match status" value="1"/>
</dbReference>
<feature type="domain" description="JmjC" evidence="1">
    <location>
        <begin position="108"/>
        <end position="264"/>
    </location>
</feature>
<dbReference type="InterPro" id="IPR003347">
    <property type="entry name" value="JmjC_dom"/>
</dbReference>
<dbReference type="PANTHER" id="PTHR12461">
    <property type="entry name" value="HYPOXIA-INDUCIBLE FACTOR 1 ALPHA INHIBITOR-RELATED"/>
    <property type="match status" value="1"/>
</dbReference>
<dbReference type="Gene3D" id="2.60.120.650">
    <property type="entry name" value="Cupin"/>
    <property type="match status" value="1"/>
</dbReference>
<evidence type="ECO:0000313" key="2">
    <source>
        <dbReference type="EMBL" id="NDV33304.1"/>
    </source>
</evidence>
<accession>A0A6B2L8J2</accession>